<gene>
    <name evidence="3" type="ORF">IBLFYP30_00968</name>
</gene>
<accession>A0A6N2YUP6</accession>
<feature type="chain" id="PRO_5027081971" description="Bacterial Ig domain-containing protein" evidence="1">
    <location>
        <begin position="22"/>
        <end position="177"/>
    </location>
</feature>
<dbReference type="RefSeq" id="WP_024038243.1">
    <property type="nucleotide sequence ID" value="NZ_CACRUE010000006.1"/>
</dbReference>
<dbReference type="InterPro" id="IPR041498">
    <property type="entry name" value="Big_6"/>
</dbReference>
<feature type="domain" description="Bacterial Ig" evidence="2">
    <location>
        <begin position="51"/>
        <end position="120"/>
    </location>
</feature>
<proteinExistence type="predicted"/>
<protein>
    <recommendedName>
        <fullName evidence="2">Bacterial Ig domain-containing protein</fullName>
    </recommendedName>
</protein>
<evidence type="ECO:0000259" key="2">
    <source>
        <dbReference type="Pfam" id="PF17936"/>
    </source>
</evidence>
<name>A0A6N2YUP6_9FIRM</name>
<dbReference type="Gene3D" id="2.60.40.1120">
    <property type="entry name" value="Carboxypeptidase-like, regulatory domain"/>
    <property type="match status" value="1"/>
</dbReference>
<keyword evidence="1" id="KW-0732">Signal</keyword>
<organism evidence="3">
    <name type="scientific">Intestinibacter bartlettii</name>
    <dbReference type="NCBI Taxonomy" id="261299"/>
    <lineage>
        <taxon>Bacteria</taxon>
        <taxon>Bacillati</taxon>
        <taxon>Bacillota</taxon>
        <taxon>Clostridia</taxon>
        <taxon>Peptostreptococcales</taxon>
        <taxon>Peptostreptococcaceae</taxon>
        <taxon>Intestinibacter</taxon>
    </lineage>
</organism>
<evidence type="ECO:0000313" key="3">
    <source>
        <dbReference type="EMBL" id="VYT70689.1"/>
    </source>
</evidence>
<feature type="signal peptide" evidence="1">
    <location>
        <begin position="1"/>
        <end position="21"/>
    </location>
</feature>
<evidence type="ECO:0000256" key="1">
    <source>
        <dbReference type="SAM" id="SignalP"/>
    </source>
</evidence>
<sequence>MKKKLQSIVLAFMMALTVAVAPVGGVITGNGNVAVIEAASQKTIKTFTINSLYNSYRKVTGKGLRGAKVKAYSQGRLIGSATVRSNSTYSISIPKQPAGRTVTVKISKSGYKTRSKSVTVKKDRTSGVSTKYVYANGGNSKSRIYHKTAHAHNMEGAIKMTEKQAKARGYRACKRCW</sequence>
<dbReference type="AlphaFoldDB" id="A0A6N2YUP6"/>
<dbReference type="EMBL" id="CACRUE010000006">
    <property type="protein sequence ID" value="VYT70689.1"/>
    <property type="molecule type" value="Genomic_DNA"/>
</dbReference>
<reference evidence="3" key="1">
    <citation type="submission" date="2019-11" db="EMBL/GenBank/DDBJ databases">
        <authorList>
            <person name="Feng L."/>
        </authorList>
    </citation>
    <scope>NUCLEOTIDE SEQUENCE</scope>
    <source>
        <strain evidence="3">IbartlettiiLFYP30</strain>
    </source>
</reference>
<dbReference type="Pfam" id="PF17936">
    <property type="entry name" value="Big_6"/>
    <property type="match status" value="1"/>
</dbReference>